<feature type="compositionally biased region" description="Basic and acidic residues" evidence="1">
    <location>
        <begin position="864"/>
        <end position="874"/>
    </location>
</feature>
<dbReference type="EMBL" id="ML739047">
    <property type="protein sequence ID" value="KAE8355770.1"/>
    <property type="molecule type" value="Genomic_DNA"/>
</dbReference>
<dbReference type="InterPro" id="IPR011564">
    <property type="entry name" value="Telomer_end-bd_POT1/Cdc13"/>
</dbReference>
<feature type="compositionally biased region" description="Basic residues" evidence="1">
    <location>
        <begin position="1347"/>
        <end position="1357"/>
    </location>
</feature>
<feature type="compositionally biased region" description="Polar residues" evidence="1">
    <location>
        <begin position="918"/>
        <end position="933"/>
    </location>
</feature>
<feature type="compositionally biased region" description="Polar residues" evidence="1">
    <location>
        <begin position="743"/>
        <end position="764"/>
    </location>
</feature>
<proteinExistence type="predicted"/>
<feature type="compositionally biased region" description="Basic and acidic residues" evidence="1">
    <location>
        <begin position="628"/>
        <end position="638"/>
    </location>
</feature>
<reference evidence="4" key="1">
    <citation type="submission" date="2019-04" db="EMBL/GenBank/DDBJ databases">
        <title>Friends and foes A comparative genomics studyof 23 Aspergillus species from section Flavi.</title>
        <authorList>
            <consortium name="DOE Joint Genome Institute"/>
            <person name="Kjaerbolling I."/>
            <person name="Vesth T."/>
            <person name="Frisvad J.C."/>
            <person name="Nybo J.L."/>
            <person name="Theobald S."/>
            <person name="Kildgaard S."/>
            <person name="Isbrandt T."/>
            <person name="Kuo A."/>
            <person name="Sato A."/>
            <person name="Lyhne E.K."/>
            <person name="Kogle M.E."/>
            <person name="Wiebenga A."/>
            <person name="Kun R.S."/>
            <person name="Lubbers R.J."/>
            <person name="Makela M.R."/>
            <person name="Barry K."/>
            <person name="Chovatia M."/>
            <person name="Clum A."/>
            <person name="Daum C."/>
            <person name="Haridas S."/>
            <person name="He G."/>
            <person name="LaButti K."/>
            <person name="Lipzen A."/>
            <person name="Mondo S."/>
            <person name="Riley R."/>
            <person name="Salamov A."/>
            <person name="Simmons B.A."/>
            <person name="Magnuson J.K."/>
            <person name="Henrissat B."/>
            <person name="Mortensen U.H."/>
            <person name="Larsen T.O."/>
            <person name="Devries R.P."/>
            <person name="Grigoriev I.V."/>
            <person name="Machida M."/>
            <person name="Baker S.E."/>
            <person name="Andersen M.R."/>
        </authorList>
    </citation>
    <scope>NUCLEOTIDE SEQUENCE [LARGE SCALE GENOMIC DNA]</scope>
    <source>
        <strain evidence="4">CBS 553.77</strain>
    </source>
</reference>
<dbReference type="OrthoDB" id="5363079at2759"/>
<dbReference type="Proteomes" id="UP000327118">
    <property type="component" value="Unassembled WGS sequence"/>
</dbReference>
<keyword evidence="4" id="KW-1185">Reference proteome</keyword>
<feature type="compositionally biased region" description="Acidic residues" evidence="1">
    <location>
        <begin position="639"/>
        <end position="718"/>
    </location>
</feature>
<dbReference type="InterPro" id="IPR012340">
    <property type="entry name" value="NA-bd_OB-fold"/>
</dbReference>
<feature type="region of interest" description="Disordered" evidence="1">
    <location>
        <begin position="1106"/>
        <end position="1126"/>
    </location>
</feature>
<evidence type="ECO:0000259" key="2">
    <source>
        <dbReference type="SMART" id="SM00976"/>
    </source>
</evidence>
<feature type="compositionally biased region" description="Basic and acidic residues" evidence="1">
    <location>
        <begin position="844"/>
        <end position="853"/>
    </location>
</feature>
<gene>
    <name evidence="3" type="ORF">BDV28DRAFT_24256</name>
</gene>
<name>A0A5N6ZI25_9EURO</name>
<feature type="compositionally biased region" description="Polar residues" evidence="1">
    <location>
        <begin position="891"/>
        <end position="906"/>
    </location>
</feature>
<feature type="compositionally biased region" description="Acidic residues" evidence="1">
    <location>
        <begin position="794"/>
        <end position="819"/>
    </location>
</feature>
<feature type="domain" description="Telomeric single stranded DNA binding POT1/Cdc13" evidence="2">
    <location>
        <begin position="1161"/>
        <end position="1293"/>
    </location>
</feature>
<feature type="compositionally biased region" description="Basic and acidic residues" evidence="1">
    <location>
        <begin position="485"/>
        <end position="543"/>
    </location>
</feature>
<dbReference type="Gene3D" id="2.40.50.140">
    <property type="entry name" value="Nucleic acid-binding proteins"/>
    <property type="match status" value="1"/>
</dbReference>
<sequence>MDANKHSSISEPLHTSCIPIAQLSPTLELSSDHSIHASVILIWPYSSSTKSLSLLLAEPDFRLRYSNGQVKVVFHGHIAESVARSQVGIGDSVYLSLAGVRFLNSVAAIGTPGKSVTWDVHFDDRVFLEIWRSSEHLSTVKVDPPPSPLADNDITIAPPATPIANGYHNDSAGGLESWQSPAFLGRSRTFLGGLADSVFDPFVEEDGFVPGKGRKRPRFSMRSSEWRVIDEPESPGERREVPDWTHIFDDDGGSESDHSLEGTAEKGETPLETVEIKGTSTDSEDVSFAMATSKADITIEEASLESSGTIPERHTGQAPDEIMFPPAGVSRVAEFSRTSSKRGALGYPAHLPIETPRLHPIPSPGLPIPSPLVTMANSPQGYFTPAAATTHSYTSQIPSTLSQEVTESDNEITDAQPSTSQTLGFEGTAITSETEGPEPRPGSNTTRAIHQTTGQLYSLTSTTVADTLPNKISEVAAEPTQGDQTESHTEKAHGHLGEIDRLESSKEEGKDVKGFIVDETRNRAQEEDEFEKHKGETHQKTEMVTEDDLKDDERKPQLTKEGNCTEGSRTDNVAEGVDYGTGEGEEEDAEKSERLRHYHALTAESDDEPIEESHGSFIEAGSEEEDERNEKWSENEAKEEPEEDVREEVEEDEESGDEQEQEQEAEDEENAGSEGIEGDEVEVEWGDEEEWYEEEEEEAEDLYDDEDDKSAESEDESDQMSVDTSAQPPAPRDVYPEIIVLDSDSTPEATPAPQTYLMSSSRQEISARMVESSDDETSASEDDSLGSGRSDNSEGSEDEEGEDWSEENSGDEQLGEDDMEHATVDNKYQEAEQAADEQLYTGRTRNEKVDKGLVEWGGYQRGNKAIEEPPEIKNDQVSISSSTKIKEVGSDTDQQQIPQETHTINAPSEDLEQDGLESLSNSTPFSQRPQSGSRAALHGLEMLIDPELQNMDLDGEQASREGEEEPHPDPTHAEVGTREFSRIPERGQSIDYPLFLDGSSSLQASHDSPGVLPGRPSTEQHFLTMNGSQGVEIDQRSSTDFTAVGITPTFEHTQERTTQHHQGKMSSAVRVEVPALAQQNVSITEDVEHEACLVPILQEGQHEVERFSGHRDAGSSESPDEDQAQEVALYSDEDSAEDLDQTHVAGVDRHYPGLRSKHSYFAPLATIFDHYNALVDTISVVSDVQPVFRTASGKRDFILTLQLTDPSMVGTTLYAQIFQPFKAALPSVEEGNAILLRNFKAKRFNHSVMLASDATSSWAVFNGSDTKPLIDGPPVEYGSEEQACATDLRQWYQEAGMAMVADNQLQASIDRESREGTPASSAAFSDSGSIDSTLRDVRSELSLSSRGSRRGKRSHRRITIHELRDGKRYTEVGSPSGKESIHELRDGTVYANL</sequence>
<feature type="region of interest" description="Disordered" evidence="1">
    <location>
        <begin position="957"/>
        <end position="983"/>
    </location>
</feature>
<dbReference type="SUPFAM" id="SSF50249">
    <property type="entry name" value="Nucleic acid-binding proteins"/>
    <property type="match status" value="1"/>
</dbReference>
<feature type="compositionally biased region" description="Polar residues" evidence="1">
    <location>
        <begin position="560"/>
        <end position="571"/>
    </location>
</feature>
<evidence type="ECO:0000313" key="4">
    <source>
        <dbReference type="Proteomes" id="UP000327118"/>
    </source>
</evidence>
<dbReference type="CDD" id="cd04497">
    <property type="entry name" value="hPOT1_OB1_like"/>
    <property type="match status" value="1"/>
</dbReference>
<dbReference type="GO" id="GO:0003677">
    <property type="term" value="F:DNA binding"/>
    <property type="evidence" value="ECO:0007669"/>
    <property type="project" value="InterPro"/>
</dbReference>
<evidence type="ECO:0000256" key="1">
    <source>
        <dbReference type="SAM" id="MobiDB-lite"/>
    </source>
</evidence>
<accession>A0A5N6ZI25</accession>
<feature type="compositionally biased region" description="Polar residues" evidence="1">
    <location>
        <begin position="442"/>
        <end position="452"/>
    </location>
</feature>
<evidence type="ECO:0000313" key="3">
    <source>
        <dbReference type="EMBL" id="KAE8355770.1"/>
    </source>
</evidence>
<dbReference type="Pfam" id="PF02765">
    <property type="entry name" value="POT1"/>
    <property type="match status" value="1"/>
</dbReference>
<feature type="compositionally biased region" description="Basic and acidic residues" evidence="1">
    <location>
        <begin position="820"/>
        <end position="830"/>
    </location>
</feature>
<feature type="compositionally biased region" description="Acidic residues" evidence="1">
    <location>
        <begin position="772"/>
        <end position="784"/>
    </location>
</feature>
<dbReference type="SMART" id="SM00976">
    <property type="entry name" value="Telo_bind"/>
    <property type="match status" value="1"/>
</dbReference>
<feature type="region of interest" description="Disordered" evidence="1">
    <location>
        <begin position="1338"/>
        <end position="1357"/>
    </location>
</feature>
<organism evidence="3 4">
    <name type="scientific">Aspergillus coremiiformis</name>
    <dbReference type="NCBI Taxonomy" id="138285"/>
    <lineage>
        <taxon>Eukaryota</taxon>
        <taxon>Fungi</taxon>
        <taxon>Dikarya</taxon>
        <taxon>Ascomycota</taxon>
        <taxon>Pezizomycotina</taxon>
        <taxon>Eurotiomycetes</taxon>
        <taxon>Eurotiomycetidae</taxon>
        <taxon>Eurotiales</taxon>
        <taxon>Aspergillaceae</taxon>
        <taxon>Aspergillus</taxon>
        <taxon>Aspergillus subgen. Circumdati</taxon>
    </lineage>
</organism>
<protein>
    <recommendedName>
        <fullName evidence="2">Telomeric single stranded DNA binding POT1/Cdc13 domain-containing protein</fullName>
    </recommendedName>
</protein>
<dbReference type="GO" id="GO:0000781">
    <property type="term" value="C:chromosome, telomeric region"/>
    <property type="evidence" value="ECO:0007669"/>
    <property type="project" value="InterPro"/>
</dbReference>
<feature type="region of interest" description="Disordered" evidence="1">
    <location>
        <begin position="468"/>
        <end position="933"/>
    </location>
</feature>
<dbReference type="GO" id="GO:0000723">
    <property type="term" value="P:telomere maintenance"/>
    <property type="evidence" value="ECO:0007669"/>
    <property type="project" value="InterPro"/>
</dbReference>
<feature type="region of interest" description="Disordered" evidence="1">
    <location>
        <begin position="228"/>
        <end position="267"/>
    </location>
</feature>
<feature type="region of interest" description="Disordered" evidence="1">
    <location>
        <begin position="431"/>
        <end position="452"/>
    </location>
</feature>